<keyword evidence="1" id="KW-0175">Coiled coil</keyword>
<dbReference type="AlphaFoldDB" id="A0A034V1D3"/>
<dbReference type="GeneID" id="105225704"/>
<evidence type="ECO:0000256" key="2">
    <source>
        <dbReference type="SAM" id="MobiDB-lite"/>
    </source>
</evidence>
<dbReference type="OrthoDB" id="7946062at2759"/>
<organism evidence="3">
    <name type="scientific">Bactrocera dorsalis</name>
    <name type="common">Oriental fruit fly</name>
    <name type="synonym">Dacus dorsalis</name>
    <dbReference type="NCBI Taxonomy" id="27457"/>
    <lineage>
        <taxon>Eukaryota</taxon>
        <taxon>Metazoa</taxon>
        <taxon>Ecdysozoa</taxon>
        <taxon>Arthropoda</taxon>
        <taxon>Hexapoda</taxon>
        <taxon>Insecta</taxon>
        <taxon>Pterygota</taxon>
        <taxon>Neoptera</taxon>
        <taxon>Endopterygota</taxon>
        <taxon>Diptera</taxon>
        <taxon>Brachycera</taxon>
        <taxon>Muscomorpha</taxon>
        <taxon>Tephritoidea</taxon>
        <taxon>Tephritidae</taxon>
        <taxon>Bactrocera</taxon>
        <taxon>Bactrocera</taxon>
    </lineage>
</organism>
<evidence type="ECO:0000256" key="1">
    <source>
        <dbReference type="SAM" id="Coils"/>
    </source>
</evidence>
<accession>A0A034V1D3</accession>
<reference evidence="3" key="1">
    <citation type="journal article" date="2014" name="BMC Genomics">
        <title>Characterizing the developmental transcriptome of the oriental fruit fly, Bactrocera dorsalis (Diptera: Tephritidae) through comparative genomic analysis with Drosophila melanogaster utilizing modENCODE datasets.</title>
        <authorList>
            <person name="Geib S.M."/>
            <person name="Calla B."/>
            <person name="Hall B."/>
            <person name="Hou S."/>
            <person name="Manoukis N.C."/>
        </authorList>
    </citation>
    <scope>NUCLEOTIDE SEQUENCE</scope>
    <source>
        <strain evidence="3">Punador</strain>
    </source>
</reference>
<dbReference type="KEGG" id="bdr:105225704"/>
<feature type="coiled-coil region" evidence="1">
    <location>
        <begin position="226"/>
        <end position="257"/>
    </location>
</feature>
<sequence length="399" mass="47864">MRRTFSLELIAKNPITKRLSFRSLHDVRRFRASASTTSQRSLKFEQPVRYFNYKVKLKILAVHMAIKKLMNRILFIEDLERNKLGKFIHVQCPEQILSWKYEDWLDTESHRLLWFKVIDRQMSPRQFTIWMKLKNYTAIRNCLYDLGDCYVNKNEFIMPMDVMASIAKFHNFEAEISKQVQKNEAKADRVRLQLVALVFIKRTMGSLTKKPEDLFLISNIENNYVLRFHKVREEQAEMRLQIAEKRLKKEIQKAKKRFYEEQFATTCTTDTYFNQIENLRQRIAKLTLHYDSEYSRLDGNITYLKTAIEKMQANRSYLEEQMAWFKESLRLFDEGINPPKLSSTPKPLKNLHFHKERRLTLLRPQRSLMSINSQTRWSLRPRTRPKKETSFLIGTENLE</sequence>
<protein>
    <submittedName>
        <fullName evidence="3">Uncharacterized protein</fullName>
    </submittedName>
</protein>
<dbReference type="EMBL" id="GAKP01023368">
    <property type="protein sequence ID" value="JAC35590.1"/>
    <property type="molecule type" value="Transcribed_RNA"/>
</dbReference>
<evidence type="ECO:0000313" key="3">
    <source>
        <dbReference type="EMBL" id="JAC35590.1"/>
    </source>
</evidence>
<dbReference type="RefSeq" id="XP_011202604.3">
    <property type="nucleotide sequence ID" value="XM_011204302.4"/>
</dbReference>
<name>A0A034V1D3_BACDO</name>
<feature type="region of interest" description="Disordered" evidence="2">
    <location>
        <begin position="373"/>
        <end position="399"/>
    </location>
</feature>
<proteinExistence type="predicted"/>